<accession>A0AA39FW04</accession>
<gene>
    <name evidence="1" type="ORF">PV328_000977</name>
</gene>
<reference evidence="1" key="2">
    <citation type="submission" date="2023-03" db="EMBL/GenBank/DDBJ databases">
        <authorList>
            <person name="Inwood S.N."/>
            <person name="Skelly J.G."/>
            <person name="Guhlin J."/>
            <person name="Harrop T.W.R."/>
            <person name="Goldson S.G."/>
            <person name="Dearden P.K."/>
        </authorList>
    </citation>
    <scope>NUCLEOTIDE SEQUENCE</scope>
    <source>
        <strain evidence="1">Irish</strain>
        <tissue evidence="1">Whole body</tissue>
    </source>
</reference>
<dbReference type="AlphaFoldDB" id="A0AA39FW04"/>
<evidence type="ECO:0000313" key="2">
    <source>
        <dbReference type="Proteomes" id="UP001168990"/>
    </source>
</evidence>
<dbReference type="Proteomes" id="UP001168990">
    <property type="component" value="Unassembled WGS sequence"/>
</dbReference>
<dbReference type="EMBL" id="JAQQBS010000001">
    <property type="protein sequence ID" value="KAK0176879.1"/>
    <property type="molecule type" value="Genomic_DNA"/>
</dbReference>
<protein>
    <submittedName>
        <fullName evidence="1">Uncharacterized protein</fullName>
    </submittedName>
</protein>
<sequence>MGPILALHRHAAHYIYGLFRWDLYKPSGIIGRRWAISTWVLEVEFNALCSKRSRYTYALHLALSGHTSAVLRFVEYKYYIHKNYVIMIPSENGPEFHVVQHVLINDFHSFSIVVMMLHDAFFNEHVMA</sequence>
<keyword evidence="2" id="KW-1185">Reference proteome</keyword>
<evidence type="ECO:0000313" key="1">
    <source>
        <dbReference type="EMBL" id="KAK0176879.1"/>
    </source>
</evidence>
<organism evidence="1 2">
    <name type="scientific">Microctonus aethiopoides</name>
    <dbReference type="NCBI Taxonomy" id="144406"/>
    <lineage>
        <taxon>Eukaryota</taxon>
        <taxon>Metazoa</taxon>
        <taxon>Ecdysozoa</taxon>
        <taxon>Arthropoda</taxon>
        <taxon>Hexapoda</taxon>
        <taxon>Insecta</taxon>
        <taxon>Pterygota</taxon>
        <taxon>Neoptera</taxon>
        <taxon>Endopterygota</taxon>
        <taxon>Hymenoptera</taxon>
        <taxon>Apocrita</taxon>
        <taxon>Ichneumonoidea</taxon>
        <taxon>Braconidae</taxon>
        <taxon>Euphorinae</taxon>
        <taxon>Microctonus</taxon>
    </lineage>
</organism>
<proteinExistence type="predicted"/>
<name>A0AA39FW04_9HYME</name>
<comment type="caution">
    <text evidence="1">The sequence shown here is derived from an EMBL/GenBank/DDBJ whole genome shotgun (WGS) entry which is preliminary data.</text>
</comment>
<reference evidence="1" key="1">
    <citation type="journal article" date="2023" name="bioRxiv">
        <title>Scaffold-level genome assemblies of two parasitoid biocontrol wasps reveal the parthenogenesis mechanism and an associated novel virus.</title>
        <authorList>
            <person name="Inwood S."/>
            <person name="Skelly J."/>
            <person name="Guhlin J."/>
            <person name="Harrop T."/>
            <person name="Goldson S."/>
            <person name="Dearden P."/>
        </authorList>
    </citation>
    <scope>NUCLEOTIDE SEQUENCE</scope>
    <source>
        <strain evidence="1">Irish</strain>
        <tissue evidence="1">Whole body</tissue>
    </source>
</reference>